<evidence type="ECO:0000313" key="2">
    <source>
        <dbReference type="Proteomes" id="UP001054945"/>
    </source>
</evidence>
<proteinExistence type="predicted"/>
<name>A0AAV4X5S4_CAEEX</name>
<dbReference type="EMBL" id="BPLR01017279">
    <property type="protein sequence ID" value="GIY89998.1"/>
    <property type="molecule type" value="Genomic_DNA"/>
</dbReference>
<keyword evidence="2" id="KW-1185">Reference proteome</keyword>
<evidence type="ECO:0000313" key="1">
    <source>
        <dbReference type="EMBL" id="GIY89998.1"/>
    </source>
</evidence>
<dbReference type="AlphaFoldDB" id="A0AAV4X5S4"/>
<protein>
    <submittedName>
        <fullName evidence="1">Uncharacterized protein</fullName>
    </submittedName>
</protein>
<comment type="caution">
    <text evidence="1">The sequence shown here is derived from an EMBL/GenBank/DDBJ whole genome shotgun (WGS) entry which is preliminary data.</text>
</comment>
<organism evidence="1 2">
    <name type="scientific">Caerostris extrusa</name>
    <name type="common">Bark spider</name>
    <name type="synonym">Caerostris bankana</name>
    <dbReference type="NCBI Taxonomy" id="172846"/>
    <lineage>
        <taxon>Eukaryota</taxon>
        <taxon>Metazoa</taxon>
        <taxon>Ecdysozoa</taxon>
        <taxon>Arthropoda</taxon>
        <taxon>Chelicerata</taxon>
        <taxon>Arachnida</taxon>
        <taxon>Araneae</taxon>
        <taxon>Araneomorphae</taxon>
        <taxon>Entelegynae</taxon>
        <taxon>Araneoidea</taxon>
        <taxon>Araneidae</taxon>
        <taxon>Caerostris</taxon>
    </lineage>
</organism>
<gene>
    <name evidence="1" type="ORF">CEXT_731331</name>
</gene>
<dbReference type="Proteomes" id="UP001054945">
    <property type="component" value="Unassembled WGS sequence"/>
</dbReference>
<sequence>MGGIEGRRGIELVRYVVGVPGRWYPKNMMTKTYDVEHEKGRNFVADKIRLKVYYSSSPPTPLFSGRTR</sequence>
<accession>A0AAV4X5S4</accession>
<reference evidence="1 2" key="1">
    <citation type="submission" date="2021-06" db="EMBL/GenBank/DDBJ databases">
        <title>Caerostris extrusa draft genome.</title>
        <authorList>
            <person name="Kono N."/>
            <person name="Arakawa K."/>
        </authorList>
    </citation>
    <scope>NUCLEOTIDE SEQUENCE [LARGE SCALE GENOMIC DNA]</scope>
</reference>